<dbReference type="AlphaFoldDB" id="A0A4Z1K4J5"/>
<dbReference type="Proteomes" id="UP000297280">
    <property type="component" value="Unassembled WGS sequence"/>
</dbReference>
<dbReference type="EMBL" id="PQXO01001389">
    <property type="protein sequence ID" value="TGO81039.1"/>
    <property type="molecule type" value="Genomic_DNA"/>
</dbReference>
<comment type="caution">
    <text evidence="1">The sequence shown here is derived from an EMBL/GenBank/DDBJ whole genome shotgun (WGS) entry which is preliminary data.</text>
</comment>
<name>A0A4Z1K4J5_9HELO</name>
<evidence type="ECO:0000313" key="2">
    <source>
        <dbReference type="Proteomes" id="UP000297280"/>
    </source>
</evidence>
<organism evidence="1 2">
    <name type="scientific">Botrytis porri</name>
    <dbReference type="NCBI Taxonomy" id="87229"/>
    <lineage>
        <taxon>Eukaryota</taxon>
        <taxon>Fungi</taxon>
        <taxon>Dikarya</taxon>
        <taxon>Ascomycota</taxon>
        <taxon>Pezizomycotina</taxon>
        <taxon>Leotiomycetes</taxon>
        <taxon>Helotiales</taxon>
        <taxon>Sclerotiniaceae</taxon>
        <taxon>Botrytis</taxon>
    </lineage>
</organism>
<sequence length="92" mass="10532">MPTRQKLPTVITTAQNGPSALARLQDMQNIFYVAFGILDRTFQTITWLFVENWTLMTDREQQAAATSLQLAALRKWRNTTSAFTQVSIRDPQ</sequence>
<keyword evidence="2" id="KW-1185">Reference proteome</keyword>
<protein>
    <submittedName>
        <fullName evidence="1">Uncharacterized protein</fullName>
    </submittedName>
</protein>
<evidence type="ECO:0000313" key="1">
    <source>
        <dbReference type="EMBL" id="TGO81039.1"/>
    </source>
</evidence>
<reference evidence="1 2" key="1">
    <citation type="submission" date="2017-12" db="EMBL/GenBank/DDBJ databases">
        <title>Comparative genomics of Botrytis spp.</title>
        <authorList>
            <person name="Valero-Jimenez C.A."/>
            <person name="Tapia P."/>
            <person name="Veloso J."/>
            <person name="Silva-Moreno E."/>
            <person name="Staats M."/>
            <person name="Valdes J.H."/>
            <person name="Van Kan J.A.L."/>
        </authorList>
    </citation>
    <scope>NUCLEOTIDE SEQUENCE [LARGE SCALE GENOMIC DNA]</scope>
    <source>
        <strain evidence="1 2">MUCL3349</strain>
    </source>
</reference>
<proteinExistence type="predicted"/>
<accession>A0A4Z1K4J5</accession>
<gene>
    <name evidence="1" type="ORF">BPOR_1397g00010</name>
</gene>